<dbReference type="Pfam" id="PF01926">
    <property type="entry name" value="MMR_HSR1"/>
    <property type="match status" value="1"/>
</dbReference>
<keyword evidence="5" id="KW-1185">Reference proteome</keyword>
<dbReference type="PANTHER" id="PTHR42698">
    <property type="entry name" value="GTPASE ERA"/>
    <property type="match status" value="1"/>
</dbReference>
<keyword evidence="4" id="KW-0131">Cell cycle</keyword>
<feature type="region of interest" description="Disordered" evidence="1">
    <location>
        <begin position="547"/>
        <end position="603"/>
    </location>
</feature>
<dbReference type="InterPro" id="IPR027417">
    <property type="entry name" value="P-loop_NTPase"/>
</dbReference>
<evidence type="ECO:0000259" key="3">
    <source>
        <dbReference type="Pfam" id="PF01926"/>
    </source>
</evidence>
<feature type="compositionally biased region" description="Low complexity" evidence="1">
    <location>
        <begin position="547"/>
        <end position="602"/>
    </location>
</feature>
<dbReference type="CDD" id="cd11383">
    <property type="entry name" value="YfjP"/>
    <property type="match status" value="1"/>
</dbReference>
<sequence length="801" mass="79991">MRLLRRKEGPSLDSRLDALLEAATLAEGRLPGGVVGSARAVAERAGARRSLSAEHTVVALAGATGSGKSSLFNALAGAEVATVGVTRPTTSAVQAAVWDGATGAAGPLLDWLDVFTRHQAGGASGSPTDPDLSGLIMLDLPDHDSIQLGHRLEVDRLVELVDLLVWVLDPQKYADAALHERYLRPLSGHRDVMVVALNHADRLPPDAVDRCLGDVRRLLDEDGLKGVPVLATSARTGRGLAELRALLARRVADRRAWASRLTADVITTADLLAAASANPPEIPGFTGEERHAPTATTALASANTPGRTGVERPGAGTSGAGATGVGTSGAGAAGVGTSGAGAAGVGTTGTGATGAGATGAPGVSGAPASGGGRGRTSGDDGASAAPSAGPSGAGAASTSTGVSGATRAAGEGPGREPSGGRASAGRPRAEGPGALPGVLAAGREITRSAELPEAPSGGDVSARLGRRLTMALEEAAGVPLVLEAVAKGHRHRAVVATGWPVTRWIRRLRPDPLRRLRLGMGVSTGTRNGTSGGAAVAGSTIVARGGASAAGTPTARGGASASGTSGPRGGTPAAGTPTARGGASASGTSGPRGGTPAAGTPALRGESQDIVGRTSLPAASAVQKARVETAIRDVGEAAASGLPGPWEAAVRRAARARSGELADAVDRAVGRTSVQATRPPRWWKAVGAVQWLVFATMVVGALWLGVLFGLDYLRLPELPVPTLGVVPWPTVLLAGGALAGVLVALLSRLAAWVGGRRRARRTAKAMRAAVGEVSAEYVLGPVEAEIDAYARFRDAVERARA</sequence>
<feature type="domain" description="G" evidence="3">
    <location>
        <begin position="58"/>
        <end position="180"/>
    </location>
</feature>
<comment type="caution">
    <text evidence="4">The sequence shown here is derived from an EMBL/GenBank/DDBJ whole genome shotgun (WGS) entry which is preliminary data.</text>
</comment>
<evidence type="ECO:0000313" key="5">
    <source>
        <dbReference type="Proteomes" id="UP001320766"/>
    </source>
</evidence>
<keyword evidence="2" id="KW-1133">Transmembrane helix</keyword>
<dbReference type="EMBL" id="JAMZEC010000001">
    <property type="protein sequence ID" value="MCP2348048.1"/>
    <property type="molecule type" value="Genomic_DNA"/>
</dbReference>
<keyword evidence="2" id="KW-0472">Membrane</keyword>
<feature type="region of interest" description="Disordered" evidence="1">
    <location>
        <begin position="355"/>
        <end position="436"/>
    </location>
</feature>
<evidence type="ECO:0000313" key="4">
    <source>
        <dbReference type="EMBL" id="MCP2348048.1"/>
    </source>
</evidence>
<proteinExistence type="predicted"/>
<feature type="compositionally biased region" description="Low complexity" evidence="1">
    <location>
        <begin position="379"/>
        <end position="423"/>
    </location>
</feature>
<dbReference type="SUPFAM" id="SSF52540">
    <property type="entry name" value="P-loop containing nucleoside triphosphate hydrolases"/>
    <property type="match status" value="1"/>
</dbReference>
<dbReference type="RefSeq" id="WP_253771462.1">
    <property type="nucleotide sequence ID" value="NZ_JAMZEC010000001.1"/>
</dbReference>
<protein>
    <submittedName>
        <fullName evidence="4">GTP-binding protein EngB required for normal cell division</fullName>
    </submittedName>
</protein>
<dbReference type="Proteomes" id="UP001320766">
    <property type="component" value="Unassembled WGS sequence"/>
</dbReference>
<keyword evidence="4" id="KW-0132">Cell division</keyword>
<reference evidence="4 5" key="1">
    <citation type="submission" date="2022-06" db="EMBL/GenBank/DDBJ databases">
        <title>Sequencing the genomes of 1000 actinobacteria strains.</title>
        <authorList>
            <person name="Klenk H.-P."/>
        </authorList>
    </citation>
    <scope>NUCLEOTIDE SEQUENCE [LARGE SCALE GENOMIC DNA]</scope>
    <source>
        <strain evidence="4 5">DSM 44170</strain>
    </source>
</reference>
<feature type="compositionally biased region" description="Polar residues" evidence="1">
    <location>
        <begin position="297"/>
        <end position="306"/>
    </location>
</feature>
<dbReference type="PANTHER" id="PTHR42698:SF1">
    <property type="entry name" value="GTPASE ERA, MITOCHONDRIAL"/>
    <property type="match status" value="1"/>
</dbReference>
<evidence type="ECO:0000256" key="1">
    <source>
        <dbReference type="SAM" id="MobiDB-lite"/>
    </source>
</evidence>
<keyword evidence="2" id="KW-0812">Transmembrane</keyword>
<evidence type="ECO:0000256" key="2">
    <source>
        <dbReference type="SAM" id="Phobius"/>
    </source>
</evidence>
<dbReference type="InterPro" id="IPR005662">
    <property type="entry name" value="GTPase_Era-like"/>
</dbReference>
<name>A0ABT1K218_9ACTN</name>
<dbReference type="InterPro" id="IPR006073">
    <property type="entry name" value="GTP-bd"/>
</dbReference>
<dbReference type="Gene3D" id="3.40.50.300">
    <property type="entry name" value="P-loop containing nucleotide triphosphate hydrolases"/>
    <property type="match status" value="1"/>
</dbReference>
<dbReference type="GO" id="GO:0051301">
    <property type="term" value="P:cell division"/>
    <property type="evidence" value="ECO:0007669"/>
    <property type="project" value="UniProtKB-KW"/>
</dbReference>
<feature type="region of interest" description="Disordered" evidence="1">
    <location>
        <begin position="297"/>
        <end position="322"/>
    </location>
</feature>
<gene>
    <name evidence="4" type="ORF">HD595_004170</name>
</gene>
<feature type="transmembrane region" description="Helical" evidence="2">
    <location>
        <begin position="688"/>
        <end position="710"/>
    </location>
</feature>
<accession>A0ABT1K218</accession>
<feature type="transmembrane region" description="Helical" evidence="2">
    <location>
        <begin position="730"/>
        <end position="751"/>
    </location>
</feature>
<organism evidence="4 5">
    <name type="scientific">Nonomuraea roseoviolacea subsp. carminata</name>
    <dbReference type="NCBI Taxonomy" id="160689"/>
    <lineage>
        <taxon>Bacteria</taxon>
        <taxon>Bacillati</taxon>
        <taxon>Actinomycetota</taxon>
        <taxon>Actinomycetes</taxon>
        <taxon>Streptosporangiales</taxon>
        <taxon>Streptosporangiaceae</taxon>
        <taxon>Nonomuraea</taxon>
    </lineage>
</organism>